<dbReference type="PROSITE" id="PS50932">
    <property type="entry name" value="HTH_LACI_2"/>
    <property type="match status" value="1"/>
</dbReference>
<dbReference type="Gene3D" id="1.10.260.40">
    <property type="entry name" value="lambda repressor-like DNA-binding domains"/>
    <property type="match status" value="1"/>
</dbReference>
<evidence type="ECO:0000256" key="4">
    <source>
        <dbReference type="ARBA" id="ARBA00023163"/>
    </source>
</evidence>
<evidence type="ECO:0000259" key="5">
    <source>
        <dbReference type="PROSITE" id="PS50932"/>
    </source>
</evidence>
<evidence type="ECO:0000313" key="7">
    <source>
        <dbReference type="EMBL" id="TCN19703.1"/>
    </source>
</evidence>
<dbReference type="GO" id="GO:0000976">
    <property type="term" value="F:transcription cis-regulatory region binding"/>
    <property type="evidence" value="ECO:0007669"/>
    <property type="project" value="TreeGrafter"/>
</dbReference>
<dbReference type="SUPFAM" id="SSF47413">
    <property type="entry name" value="lambda repressor-like DNA-binding domains"/>
    <property type="match status" value="1"/>
</dbReference>
<dbReference type="CDD" id="cd01392">
    <property type="entry name" value="HTH_LacI"/>
    <property type="match status" value="1"/>
</dbReference>
<name>A0A4R2B0L8_9BACI</name>
<dbReference type="PRINTS" id="PR00036">
    <property type="entry name" value="HTHLACI"/>
</dbReference>
<dbReference type="InterPro" id="IPR028082">
    <property type="entry name" value="Peripla_BP_I"/>
</dbReference>
<evidence type="ECO:0000313" key="8">
    <source>
        <dbReference type="Proteomes" id="UP000295689"/>
    </source>
</evidence>
<feature type="domain" description="HTH cro/C1-type" evidence="6">
    <location>
        <begin position="3"/>
        <end position="46"/>
    </location>
</feature>
<keyword evidence="4" id="KW-0804">Transcription</keyword>
<evidence type="ECO:0000256" key="2">
    <source>
        <dbReference type="ARBA" id="ARBA00023015"/>
    </source>
</evidence>
<dbReference type="PANTHER" id="PTHR30146:SF149">
    <property type="entry name" value="HTH-TYPE TRANSCRIPTIONAL REGULATOR EBGR"/>
    <property type="match status" value="1"/>
</dbReference>
<dbReference type="PROSITE" id="PS00356">
    <property type="entry name" value="HTH_LACI_1"/>
    <property type="match status" value="1"/>
</dbReference>
<dbReference type="InterPro" id="IPR046335">
    <property type="entry name" value="LacI/GalR-like_sensor"/>
</dbReference>
<dbReference type="InterPro" id="IPR010982">
    <property type="entry name" value="Lambda_DNA-bd_dom_sf"/>
</dbReference>
<dbReference type="GO" id="GO:0003700">
    <property type="term" value="F:DNA-binding transcription factor activity"/>
    <property type="evidence" value="ECO:0007669"/>
    <property type="project" value="TreeGrafter"/>
</dbReference>
<accession>A0A4R2B0L8</accession>
<proteinExistence type="predicted"/>
<dbReference type="SUPFAM" id="SSF53822">
    <property type="entry name" value="Periplasmic binding protein-like I"/>
    <property type="match status" value="1"/>
</dbReference>
<keyword evidence="3" id="KW-0238">DNA-binding</keyword>
<dbReference type="Proteomes" id="UP000295689">
    <property type="component" value="Unassembled WGS sequence"/>
</dbReference>
<evidence type="ECO:0000256" key="3">
    <source>
        <dbReference type="ARBA" id="ARBA00023125"/>
    </source>
</evidence>
<protein>
    <recommendedName>
        <fullName evidence="1">Catabolite control protein A</fullName>
    </recommendedName>
</protein>
<feature type="domain" description="HTH lacI-type" evidence="5">
    <location>
        <begin position="3"/>
        <end position="56"/>
    </location>
</feature>
<dbReference type="PROSITE" id="PS50943">
    <property type="entry name" value="HTH_CROC1"/>
    <property type="match status" value="1"/>
</dbReference>
<evidence type="ECO:0000259" key="6">
    <source>
        <dbReference type="PROSITE" id="PS50943"/>
    </source>
</evidence>
<dbReference type="Pfam" id="PF00356">
    <property type="entry name" value="LacI"/>
    <property type="match status" value="1"/>
</dbReference>
<dbReference type="Pfam" id="PF13377">
    <property type="entry name" value="Peripla_BP_3"/>
    <property type="match status" value="1"/>
</dbReference>
<gene>
    <name evidence="7" type="ORF">EV146_1165</name>
</gene>
<reference evidence="7 8" key="1">
    <citation type="journal article" date="2015" name="Stand. Genomic Sci.">
        <title>Genomic Encyclopedia of Bacterial and Archaeal Type Strains, Phase III: the genomes of soil and plant-associated and newly described type strains.</title>
        <authorList>
            <person name="Whitman W.B."/>
            <person name="Woyke T."/>
            <person name="Klenk H.P."/>
            <person name="Zhou Y."/>
            <person name="Lilburn T.G."/>
            <person name="Beck B.J."/>
            <person name="De Vos P."/>
            <person name="Vandamme P."/>
            <person name="Eisen J.A."/>
            <person name="Garrity G."/>
            <person name="Hugenholtz P."/>
            <person name="Kyrpides N.C."/>
        </authorList>
    </citation>
    <scope>NUCLEOTIDE SEQUENCE [LARGE SCALE GENOMIC DNA]</scope>
    <source>
        <strain evidence="7 8">CV53</strain>
    </source>
</reference>
<evidence type="ECO:0000256" key="1">
    <source>
        <dbReference type="ARBA" id="ARBA00019435"/>
    </source>
</evidence>
<dbReference type="InterPro" id="IPR000843">
    <property type="entry name" value="HTH_LacI"/>
</dbReference>
<dbReference type="SMART" id="SM00354">
    <property type="entry name" value="HTH_LACI"/>
    <property type="match status" value="1"/>
</dbReference>
<dbReference type="RefSeq" id="WP_241994039.1">
    <property type="nucleotide sequence ID" value="NZ_JABUHM010000017.1"/>
</dbReference>
<dbReference type="PANTHER" id="PTHR30146">
    <property type="entry name" value="LACI-RELATED TRANSCRIPTIONAL REPRESSOR"/>
    <property type="match status" value="1"/>
</dbReference>
<keyword evidence="2" id="KW-0805">Transcription regulation</keyword>
<organism evidence="7 8">
    <name type="scientific">Mesobacillus foraminis</name>
    <dbReference type="NCBI Taxonomy" id="279826"/>
    <lineage>
        <taxon>Bacteria</taxon>
        <taxon>Bacillati</taxon>
        <taxon>Bacillota</taxon>
        <taxon>Bacilli</taxon>
        <taxon>Bacillales</taxon>
        <taxon>Bacillaceae</taxon>
        <taxon>Mesobacillus</taxon>
    </lineage>
</organism>
<dbReference type="FunFam" id="1.10.260.40:FF:000002">
    <property type="entry name" value="HTH-type transcriptional repressor PurR"/>
    <property type="match status" value="1"/>
</dbReference>
<dbReference type="AlphaFoldDB" id="A0A4R2B0L8"/>
<keyword evidence="8" id="KW-1185">Reference proteome</keyword>
<dbReference type="Gene3D" id="3.40.50.2300">
    <property type="match status" value="2"/>
</dbReference>
<sequence length="340" mass="37880">MHTIKDVAKKANVSIATVSRIVNNQSGYSEETKRKVLAAIKELNYQPNALARGLINKRTHTIGVLLPHFINAFGMELLHGIEEKAHEEGLSVIICSTDSFGAKTMKYLQVLNEKRVDGVIIIGPKLEEEYYDYVKRMAVPVVLLGTEKFDNRLPSVQVDNRAIAYSAVKHLIDKGHERIGMIAFHENGPSLRADGYRKALEDNDIIFNQERIVFSSGFAFEDGVHFFRKLMLQAPDITAAYIISDEMAVGAITAADRLGIKVPHDVSIISHDNLRVADMSIPKLTAVSLPLRRMGRTAAEKVFQMIQTGRPSESSIMQHEIVERDSVCMLAKAVRAKQPC</sequence>
<dbReference type="EMBL" id="SLVV01000016">
    <property type="protein sequence ID" value="TCN19703.1"/>
    <property type="molecule type" value="Genomic_DNA"/>
</dbReference>
<comment type="caution">
    <text evidence="7">The sequence shown here is derived from an EMBL/GenBank/DDBJ whole genome shotgun (WGS) entry which is preliminary data.</text>
</comment>
<dbReference type="InterPro" id="IPR001387">
    <property type="entry name" value="Cro/C1-type_HTH"/>
</dbReference>